<dbReference type="Proteomes" id="UP001144978">
    <property type="component" value="Unassembled WGS sequence"/>
</dbReference>
<accession>A0ACC1N5I3</accession>
<dbReference type="EMBL" id="JANSHE010004882">
    <property type="protein sequence ID" value="KAJ2974048.1"/>
    <property type="molecule type" value="Genomic_DNA"/>
</dbReference>
<sequence>MKLKKGAGNNMTMPYSVPEPLPDVDDFYAHGMIEWTFLSGGQTPVKTWTTLTRFLMNSNREGLIWPLPAQAQLGILGQNFFHAAHVALHVPQLGGGHPYVRITAHDSRQAEVPPDLISNKGKPSMAAPTPK</sequence>
<organism evidence="1 2">
    <name type="scientific">Trametes sanguinea</name>
    <dbReference type="NCBI Taxonomy" id="158606"/>
    <lineage>
        <taxon>Eukaryota</taxon>
        <taxon>Fungi</taxon>
        <taxon>Dikarya</taxon>
        <taxon>Basidiomycota</taxon>
        <taxon>Agaricomycotina</taxon>
        <taxon>Agaricomycetes</taxon>
        <taxon>Polyporales</taxon>
        <taxon>Polyporaceae</taxon>
        <taxon>Trametes</taxon>
    </lineage>
</organism>
<name>A0ACC1N5I3_9APHY</name>
<protein>
    <submittedName>
        <fullName evidence="1">Uncharacterized protein</fullName>
    </submittedName>
</protein>
<comment type="caution">
    <text evidence="1">The sequence shown here is derived from an EMBL/GenBank/DDBJ whole genome shotgun (WGS) entry which is preliminary data.</text>
</comment>
<proteinExistence type="predicted"/>
<evidence type="ECO:0000313" key="1">
    <source>
        <dbReference type="EMBL" id="KAJ2974048.1"/>
    </source>
</evidence>
<evidence type="ECO:0000313" key="2">
    <source>
        <dbReference type="Proteomes" id="UP001144978"/>
    </source>
</evidence>
<gene>
    <name evidence="1" type="ORF">NUW54_g11955</name>
</gene>
<reference evidence="1" key="1">
    <citation type="submission" date="2022-08" db="EMBL/GenBank/DDBJ databases">
        <title>Genome Sequence of Pycnoporus sanguineus.</title>
        <authorList>
            <person name="Buettner E."/>
        </authorList>
    </citation>
    <scope>NUCLEOTIDE SEQUENCE</scope>
    <source>
        <strain evidence="1">CG-C14</strain>
    </source>
</reference>
<keyword evidence="2" id="KW-1185">Reference proteome</keyword>